<evidence type="ECO:0000256" key="3">
    <source>
        <dbReference type="ARBA" id="ARBA00011738"/>
    </source>
</evidence>
<keyword evidence="4 8" id="KW-0032">Aminotransferase</keyword>
<comment type="similarity">
    <text evidence="2">Belongs to the class-I pyridoxal-phosphate-dependent aminotransferase family.</text>
</comment>
<comment type="subunit">
    <text evidence="3">Homodimer.</text>
</comment>
<evidence type="ECO:0000259" key="7">
    <source>
        <dbReference type="Pfam" id="PF00155"/>
    </source>
</evidence>
<evidence type="ECO:0000313" key="8">
    <source>
        <dbReference type="EMBL" id="MWN21077.1"/>
    </source>
</evidence>
<evidence type="ECO:0000313" key="9">
    <source>
        <dbReference type="Proteomes" id="UP000478636"/>
    </source>
</evidence>
<feature type="domain" description="Aminotransferase class I/classII large" evidence="7">
    <location>
        <begin position="40"/>
        <end position="389"/>
    </location>
</feature>
<proteinExistence type="inferred from homology"/>
<sequence length="401" mass="44386">MTRSHLSTRYQQTAELNMDQIFAQAADPENISFGMGLPDEAVFPSEALAQAFNEAIATAGASIFQYHDTQGPLSLREKIAALTATYFDYRPTADQIMMTQGGQQAIDIIGRAFLDKDDHIIVEAPTYMGALDAFDSYEPIYHEVSLEADGMDMAQLEATLQQYPGTKFVYTIPDFQNPTGVTMSLAKRKQLLALAAQYDFYIIEDSPYRYLRYTGEAVPSLTALDTDGRVILISSFSKILSPALRTGWLVANPALMALFLKIKSGLDIQPSYISLMAIDHYLAKHDIQAHIATINAKYRDKCALMLACLAADMPDTVTFTQPNGGFFIWVSLPEGVNATTLLAEQMLSQAKVVYVPSEMQYASRQVTHQFRLNFTGATSDDIRTGIARLGKALHQHLFVAQ</sequence>
<evidence type="ECO:0000256" key="5">
    <source>
        <dbReference type="ARBA" id="ARBA00022679"/>
    </source>
</evidence>
<dbReference type="CDD" id="cd00609">
    <property type="entry name" value="AAT_like"/>
    <property type="match status" value="1"/>
</dbReference>
<name>A0A6L7A674_LEULA</name>
<keyword evidence="5 8" id="KW-0808">Transferase</keyword>
<dbReference type="Gene3D" id="3.90.1150.10">
    <property type="entry name" value="Aspartate Aminotransferase, domain 1"/>
    <property type="match status" value="1"/>
</dbReference>
<dbReference type="GO" id="GO:1901605">
    <property type="term" value="P:alpha-amino acid metabolic process"/>
    <property type="evidence" value="ECO:0007669"/>
    <property type="project" value="TreeGrafter"/>
</dbReference>
<evidence type="ECO:0000256" key="2">
    <source>
        <dbReference type="ARBA" id="ARBA00007441"/>
    </source>
</evidence>
<dbReference type="InterPro" id="IPR004839">
    <property type="entry name" value="Aminotransferase_I/II_large"/>
</dbReference>
<dbReference type="RefSeq" id="WP_029509378.1">
    <property type="nucleotide sequence ID" value="NZ_DAITWI010000001.1"/>
</dbReference>
<evidence type="ECO:0000256" key="6">
    <source>
        <dbReference type="ARBA" id="ARBA00022898"/>
    </source>
</evidence>
<organism evidence="8 9">
    <name type="scientific">Leuconostoc lactis</name>
    <dbReference type="NCBI Taxonomy" id="1246"/>
    <lineage>
        <taxon>Bacteria</taxon>
        <taxon>Bacillati</taxon>
        <taxon>Bacillota</taxon>
        <taxon>Bacilli</taxon>
        <taxon>Lactobacillales</taxon>
        <taxon>Lactobacillaceae</taxon>
        <taxon>Leuconostoc</taxon>
    </lineage>
</organism>
<dbReference type="InterPro" id="IPR015422">
    <property type="entry name" value="PyrdxlP-dep_Trfase_small"/>
</dbReference>
<dbReference type="PANTHER" id="PTHR42790">
    <property type="entry name" value="AMINOTRANSFERASE"/>
    <property type="match status" value="1"/>
</dbReference>
<dbReference type="InterPro" id="IPR015424">
    <property type="entry name" value="PyrdxlP-dep_Trfase"/>
</dbReference>
<dbReference type="Gene3D" id="3.40.640.10">
    <property type="entry name" value="Type I PLP-dependent aspartate aminotransferase-like (Major domain)"/>
    <property type="match status" value="1"/>
</dbReference>
<dbReference type="InterPro" id="IPR050859">
    <property type="entry name" value="Class-I_PLP-dep_aminotransf"/>
</dbReference>
<reference evidence="8 9" key="1">
    <citation type="submission" date="2019-12" db="EMBL/GenBank/DDBJ databases">
        <title>Complete genome sequence of Leuconostoc lactis strain AVN1 provides insights into metabolic potential.</title>
        <authorList>
            <person name="Besrour N."/>
            <person name="Najjari A."/>
            <person name="Fhoula I."/>
            <person name="Jaballah S."/>
            <person name="Klibi N."/>
            <person name="Ouzari H.I."/>
        </authorList>
    </citation>
    <scope>NUCLEOTIDE SEQUENCE [LARGE SCALE GENOMIC DNA]</scope>
    <source>
        <strain evidence="8 9">AVN1</strain>
    </source>
</reference>
<comment type="caution">
    <text evidence="8">The sequence shown here is derived from an EMBL/GenBank/DDBJ whole genome shotgun (WGS) entry which is preliminary data.</text>
</comment>
<evidence type="ECO:0000256" key="4">
    <source>
        <dbReference type="ARBA" id="ARBA00022576"/>
    </source>
</evidence>
<dbReference type="GO" id="GO:0030170">
    <property type="term" value="F:pyridoxal phosphate binding"/>
    <property type="evidence" value="ECO:0007669"/>
    <property type="project" value="InterPro"/>
</dbReference>
<dbReference type="Proteomes" id="UP000478636">
    <property type="component" value="Unassembled WGS sequence"/>
</dbReference>
<protein>
    <submittedName>
        <fullName evidence="8">Aminotransferase class I/II-fold pyridoxal phosphate-dependent enzyme</fullName>
    </submittedName>
</protein>
<dbReference type="AlphaFoldDB" id="A0A6L7A674"/>
<dbReference type="GO" id="GO:0008483">
    <property type="term" value="F:transaminase activity"/>
    <property type="evidence" value="ECO:0007669"/>
    <property type="project" value="UniProtKB-KW"/>
</dbReference>
<accession>A0A6L7A674</accession>
<dbReference type="EMBL" id="WSZI01000013">
    <property type="protein sequence ID" value="MWN21077.1"/>
    <property type="molecule type" value="Genomic_DNA"/>
</dbReference>
<comment type="cofactor">
    <cofactor evidence="1">
        <name>pyridoxal 5'-phosphate</name>
        <dbReference type="ChEBI" id="CHEBI:597326"/>
    </cofactor>
</comment>
<dbReference type="PANTHER" id="PTHR42790:SF19">
    <property type="entry name" value="KYNURENINE_ALPHA-AMINOADIPATE AMINOTRANSFERASE, MITOCHONDRIAL"/>
    <property type="match status" value="1"/>
</dbReference>
<dbReference type="FunFam" id="3.40.640.10:FF:000053">
    <property type="entry name" value="Aminotransferase, class I"/>
    <property type="match status" value="1"/>
</dbReference>
<dbReference type="SUPFAM" id="SSF53383">
    <property type="entry name" value="PLP-dependent transferases"/>
    <property type="match status" value="1"/>
</dbReference>
<keyword evidence="6" id="KW-0663">Pyridoxal phosphate</keyword>
<dbReference type="Pfam" id="PF00155">
    <property type="entry name" value="Aminotran_1_2"/>
    <property type="match status" value="1"/>
</dbReference>
<dbReference type="InterPro" id="IPR015421">
    <property type="entry name" value="PyrdxlP-dep_Trfase_major"/>
</dbReference>
<gene>
    <name evidence="8" type="ORF">GQS40_05220</name>
</gene>
<evidence type="ECO:0000256" key="1">
    <source>
        <dbReference type="ARBA" id="ARBA00001933"/>
    </source>
</evidence>